<dbReference type="RefSeq" id="WP_070578806.1">
    <property type="nucleotide sequence ID" value="NZ_CABFMJ010000001.1"/>
</dbReference>
<accession>A0AAX1YE57</accession>
<reference evidence="1 2" key="1">
    <citation type="submission" date="2018-11" db="EMBL/GenBank/DDBJ databases">
        <title>Species Designations Belie Phenotypic and Genotypic Heterogeneity in Oral Streptococci.</title>
        <authorList>
            <person name="Velsko I."/>
        </authorList>
    </citation>
    <scope>NUCLEOTIDE SEQUENCE [LARGE SCALE GENOMIC DNA]</scope>
    <source>
        <strain evidence="1 2">BCC42</strain>
    </source>
</reference>
<comment type="caution">
    <text evidence="1">The sequence shown here is derived from an EMBL/GenBank/DDBJ whole genome shotgun (WGS) entry which is preliminary data.</text>
</comment>
<name>A0AAX1YE57_STRSL</name>
<protein>
    <recommendedName>
        <fullName evidence="3">HNH endonuclease</fullName>
    </recommendedName>
</protein>
<dbReference type="AlphaFoldDB" id="A0AAX1YE57"/>
<evidence type="ECO:0008006" key="3">
    <source>
        <dbReference type="Google" id="ProtNLM"/>
    </source>
</evidence>
<sequence length="197" mass="22474">MEGKNLEAEKNTADNFKSILPKDKLSGQDIKNFTKSLFKINDNNFEKQFIPSTNGNWTGEPGNSKWIPDPNYVPQNTQTNPEQKTIKEIFQPYGIDGITFKNFEPDFTPIAKESFKIKNFSEKRNKNFKQGDLQLAIKMGVSPEEAKAYRKEHRLTYHERSDMKTLDLVPIDAHGAIPHKGGIAKCKELIEKKGNES</sequence>
<proteinExistence type="predicted"/>
<evidence type="ECO:0000313" key="1">
    <source>
        <dbReference type="EMBL" id="RSI60001.1"/>
    </source>
</evidence>
<dbReference type="Proteomes" id="UP000273998">
    <property type="component" value="Unassembled WGS sequence"/>
</dbReference>
<organism evidence="1 2">
    <name type="scientific">Streptococcus salivarius</name>
    <dbReference type="NCBI Taxonomy" id="1304"/>
    <lineage>
        <taxon>Bacteria</taxon>
        <taxon>Bacillati</taxon>
        <taxon>Bacillota</taxon>
        <taxon>Bacilli</taxon>
        <taxon>Lactobacillales</taxon>
        <taxon>Streptococcaceae</taxon>
        <taxon>Streptococcus</taxon>
    </lineage>
</organism>
<dbReference type="Pfam" id="PF12639">
    <property type="entry name" value="Colicin-DNase"/>
    <property type="match status" value="1"/>
</dbReference>
<dbReference type="EMBL" id="RJNF01000001">
    <property type="protein sequence ID" value="RSI60001.1"/>
    <property type="molecule type" value="Genomic_DNA"/>
</dbReference>
<evidence type="ECO:0000313" key="2">
    <source>
        <dbReference type="Proteomes" id="UP000273998"/>
    </source>
</evidence>
<gene>
    <name evidence="1" type="ORF">D8867_00140</name>
</gene>